<dbReference type="Proteomes" id="UP000278036">
    <property type="component" value="Unassembled WGS sequence"/>
</dbReference>
<comment type="caution">
    <text evidence="4">The sequence shown here is derived from an EMBL/GenBank/DDBJ whole genome shotgun (WGS) entry which is preliminary data.</text>
</comment>
<dbReference type="HAMAP" id="MF_00649">
    <property type="entry name" value="DNA_gyrase_inhibitor_YacG"/>
    <property type="match status" value="1"/>
</dbReference>
<proteinExistence type="inferred from homology"/>
<feature type="binding site" evidence="3">
    <location>
        <position position="28"/>
    </location>
    <ligand>
        <name>Zn(2+)</name>
        <dbReference type="ChEBI" id="CHEBI:29105"/>
    </ligand>
</feature>
<dbReference type="InterPro" id="IPR013088">
    <property type="entry name" value="Znf_NHR/GATA"/>
</dbReference>
<evidence type="ECO:0000256" key="3">
    <source>
        <dbReference type="HAMAP-Rule" id="MF_00649"/>
    </source>
</evidence>
<keyword evidence="6" id="KW-1185">Reference proteome</keyword>
<dbReference type="EMBL" id="RFLX01000012">
    <property type="protein sequence ID" value="RMI20404.1"/>
    <property type="molecule type" value="Genomic_DNA"/>
</dbReference>
<feature type="binding site" evidence="3">
    <location>
        <position position="24"/>
    </location>
    <ligand>
        <name>Zn(2+)</name>
        <dbReference type="ChEBI" id="CHEBI:29105"/>
    </ligand>
</feature>
<dbReference type="Pfam" id="PF03884">
    <property type="entry name" value="YacG"/>
    <property type="match status" value="1"/>
</dbReference>
<dbReference type="OrthoDB" id="9809663at2"/>
<dbReference type="RefSeq" id="WP_120640547.1">
    <property type="nucleotide sequence ID" value="NZ_RAQU01000218.1"/>
</dbReference>
<evidence type="ECO:0000313" key="7">
    <source>
        <dbReference type="Proteomes" id="UP000278036"/>
    </source>
</evidence>
<organism evidence="4 7">
    <name type="scientific">Teichococcus wenyumeiae</name>
    <dbReference type="NCBI Taxonomy" id="2478470"/>
    <lineage>
        <taxon>Bacteria</taxon>
        <taxon>Pseudomonadati</taxon>
        <taxon>Pseudomonadota</taxon>
        <taxon>Alphaproteobacteria</taxon>
        <taxon>Acetobacterales</taxon>
        <taxon>Roseomonadaceae</taxon>
        <taxon>Roseomonas</taxon>
    </lineage>
</organism>
<dbReference type="Proteomes" id="UP000274097">
    <property type="component" value="Unassembled WGS sequence"/>
</dbReference>
<comment type="subunit">
    <text evidence="3">Interacts with GyrB.</text>
</comment>
<gene>
    <name evidence="3 4" type="primary">yacG</name>
    <name evidence="4" type="ORF">D6Z83_23115</name>
    <name evidence="5" type="ORF">EBE87_16515</name>
</gene>
<comment type="function">
    <text evidence="3">Inhibits all the catalytic activities of DNA gyrase by preventing its interaction with DNA. Acts by binding directly to the C-terminal domain of GyrB, which probably disrupts DNA binding by the gyrase.</text>
</comment>
<dbReference type="InParanoid" id="A0A3A9J5R4"/>
<dbReference type="GO" id="GO:0006355">
    <property type="term" value="P:regulation of DNA-templated transcription"/>
    <property type="evidence" value="ECO:0007669"/>
    <property type="project" value="InterPro"/>
</dbReference>
<reference evidence="4 7" key="1">
    <citation type="submission" date="2018-09" db="EMBL/GenBank/DDBJ databases">
        <title>Roseomonas sp. nov., isolated from feces of Tibetan antelopes in the Qinghai-Tibet plateau, China.</title>
        <authorList>
            <person name="Tian Z."/>
        </authorList>
    </citation>
    <scope>NUCLEOTIDE SEQUENCE [LARGE SCALE GENOMIC DNA]</scope>
    <source>
        <strain evidence="5 6">Z23</strain>
        <strain evidence="4 7">Z24</strain>
    </source>
</reference>
<evidence type="ECO:0000313" key="5">
    <source>
        <dbReference type="EMBL" id="RMI20404.1"/>
    </source>
</evidence>
<evidence type="ECO:0000256" key="1">
    <source>
        <dbReference type="ARBA" id="ARBA00022723"/>
    </source>
</evidence>
<dbReference type="AlphaFoldDB" id="A0A3A9J5R4"/>
<dbReference type="FunCoup" id="A0A3A9J5R4">
    <property type="interactions" value="59"/>
</dbReference>
<dbReference type="EMBL" id="RAQU01000218">
    <property type="protein sequence ID" value="RKK01792.1"/>
    <property type="molecule type" value="Genomic_DNA"/>
</dbReference>
<protein>
    <recommendedName>
        <fullName evidence="3">DNA gyrase inhibitor YacG</fullName>
    </recommendedName>
</protein>
<sequence length="57" mass="6157">MPSKPTTACPICGKAATPEHRPFCSARCRQVDLGRWLSGSYVIPGAPVEPEEDEAEN</sequence>
<dbReference type="Gene3D" id="3.30.50.10">
    <property type="entry name" value="Erythroid Transcription Factor GATA-1, subunit A"/>
    <property type="match status" value="1"/>
</dbReference>
<name>A0A3A9J5R4_9PROT</name>
<comment type="similarity">
    <text evidence="3">Belongs to the DNA gyrase inhibitor YacG family.</text>
</comment>
<keyword evidence="2 3" id="KW-0862">Zinc</keyword>
<dbReference type="PANTHER" id="PTHR36150">
    <property type="entry name" value="DNA GYRASE INHIBITOR YACG"/>
    <property type="match status" value="1"/>
</dbReference>
<evidence type="ECO:0000313" key="4">
    <source>
        <dbReference type="EMBL" id="RKK01792.1"/>
    </source>
</evidence>
<dbReference type="InterPro" id="IPR005584">
    <property type="entry name" value="DNA_gyrase_inhibitor_YacG"/>
</dbReference>
<dbReference type="GO" id="GO:0008270">
    <property type="term" value="F:zinc ion binding"/>
    <property type="evidence" value="ECO:0007669"/>
    <property type="project" value="UniProtKB-UniRule"/>
</dbReference>
<dbReference type="PANTHER" id="PTHR36150:SF1">
    <property type="entry name" value="DNA GYRASE INHIBITOR YACG"/>
    <property type="match status" value="1"/>
</dbReference>
<dbReference type="NCBIfam" id="NF002362">
    <property type="entry name" value="PRK01343.1"/>
    <property type="match status" value="1"/>
</dbReference>
<evidence type="ECO:0000256" key="2">
    <source>
        <dbReference type="ARBA" id="ARBA00022833"/>
    </source>
</evidence>
<dbReference type="SUPFAM" id="SSF57716">
    <property type="entry name" value="Glucocorticoid receptor-like (DNA-binding domain)"/>
    <property type="match status" value="1"/>
</dbReference>
<feature type="binding site" evidence="3">
    <location>
        <position position="12"/>
    </location>
    <ligand>
        <name>Zn(2+)</name>
        <dbReference type="ChEBI" id="CHEBI:29105"/>
    </ligand>
</feature>
<dbReference type="GO" id="GO:0008657">
    <property type="term" value="F:DNA topoisomerase type II (double strand cut, ATP-hydrolyzing) inhibitor activity"/>
    <property type="evidence" value="ECO:0007669"/>
    <property type="project" value="UniProtKB-UniRule"/>
</dbReference>
<accession>A0A3A9J5R4</accession>
<keyword evidence="1 3" id="KW-0479">Metal-binding</keyword>
<evidence type="ECO:0000313" key="6">
    <source>
        <dbReference type="Proteomes" id="UP000274097"/>
    </source>
</evidence>
<feature type="binding site" evidence="3">
    <location>
        <position position="9"/>
    </location>
    <ligand>
        <name>Zn(2+)</name>
        <dbReference type="ChEBI" id="CHEBI:29105"/>
    </ligand>
</feature>
<comment type="cofactor">
    <cofactor evidence="3">
        <name>Zn(2+)</name>
        <dbReference type="ChEBI" id="CHEBI:29105"/>
    </cofactor>
    <text evidence="3">Binds 1 zinc ion.</text>
</comment>